<accession>A0A840WBI3</accession>
<dbReference type="RefSeq" id="WP_184363718.1">
    <property type="nucleotide sequence ID" value="NZ_BAAAKM010000135.1"/>
</dbReference>
<keyword evidence="3" id="KW-1185">Reference proteome</keyword>
<dbReference type="Proteomes" id="UP000579647">
    <property type="component" value="Unassembled WGS sequence"/>
</dbReference>
<evidence type="ECO:0000313" key="3">
    <source>
        <dbReference type="Proteomes" id="UP000579647"/>
    </source>
</evidence>
<gene>
    <name evidence="2" type="ORF">HNR07_001528</name>
</gene>
<sequence length="438" mass="46544">MKVVRSHHEANYTIIPNSIIRDGRLSRLARSILIELLSNPSHWPHATAEKTWAWDRQQRGDRADGRLAYMRAFNELVDAGYMFREIQRRGTALVTLVTVYDTPRTPRCGPDGSGRSGREKSGPDRTNTRSTDGRRKGNEGGPSGSETSTPKGAAAERRDGFWDLLARIPDWLLLSPEADRATLGRKAVSLLRQGLSADQLRALLSCVEGLGRPFGALLRRMANLKNALAFLDGKLGRGVHRPWGSSAVWPEPGRGFAEGAAEPAPMGPDPRGAVDAPPRFVVDVNGAAVRTCPEHPTVRNVPGGCCALCAGPCLSEPGPWPAKADQATPGPVSGRSLQLEAGLVPVPRTNGVTFLADAGESPDDEELYPDQLERMHHSLGQGRQSPPVQDDADTGAPGAPPDWAKVGREPGVARAGAALARQALARTGVTTGGGPGGG</sequence>
<comment type="caution">
    <text evidence="2">The sequence shown here is derived from an EMBL/GenBank/DDBJ whole genome shotgun (WGS) entry which is preliminary data.</text>
</comment>
<name>A0A840WBI3_9ACTN</name>
<evidence type="ECO:0000256" key="1">
    <source>
        <dbReference type="SAM" id="MobiDB-lite"/>
    </source>
</evidence>
<feature type="region of interest" description="Disordered" evidence="1">
    <location>
        <begin position="378"/>
        <end position="411"/>
    </location>
</feature>
<reference evidence="2 3" key="1">
    <citation type="submission" date="2020-08" db="EMBL/GenBank/DDBJ databases">
        <title>Sequencing the genomes of 1000 actinobacteria strains.</title>
        <authorList>
            <person name="Klenk H.-P."/>
        </authorList>
    </citation>
    <scope>NUCLEOTIDE SEQUENCE [LARGE SCALE GENOMIC DNA]</scope>
    <source>
        <strain evidence="2 3">DSM 44598</strain>
    </source>
</reference>
<evidence type="ECO:0000313" key="2">
    <source>
        <dbReference type="EMBL" id="MBB5490391.1"/>
    </source>
</evidence>
<protein>
    <submittedName>
        <fullName evidence="2">Uncharacterized protein</fullName>
    </submittedName>
</protein>
<dbReference type="AlphaFoldDB" id="A0A840WBI3"/>
<feature type="compositionally biased region" description="Basic and acidic residues" evidence="1">
    <location>
        <begin position="116"/>
        <end position="138"/>
    </location>
</feature>
<organism evidence="2 3">
    <name type="scientific">Nocardiopsis metallicus</name>
    <dbReference type="NCBI Taxonomy" id="179819"/>
    <lineage>
        <taxon>Bacteria</taxon>
        <taxon>Bacillati</taxon>
        <taxon>Actinomycetota</taxon>
        <taxon>Actinomycetes</taxon>
        <taxon>Streptosporangiales</taxon>
        <taxon>Nocardiopsidaceae</taxon>
        <taxon>Nocardiopsis</taxon>
    </lineage>
</organism>
<feature type="region of interest" description="Disordered" evidence="1">
    <location>
        <begin position="103"/>
        <end position="154"/>
    </location>
</feature>
<proteinExistence type="predicted"/>
<dbReference type="EMBL" id="JACHDO010000001">
    <property type="protein sequence ID" value="MBB5490391.1"/>
    <property type="molecule type" value="Genomic_DNA"/>
</dbReference>